<dbReference type="HOGENOM" id="CLU_937181_0_0_1"/>
<feature type="compositionally biased region" description="Polar residues" evidence="1">
    <location>
        <begin position="31"/>
        <end position="44"/>
    </location>
</feature>
<evidence type="ECO:0000313" key="3">
    <source>
        <dbReference type="Proteomes" id="UP000008065"/>
    </source>
</evidence>
<sequence length="297" mass="31922">MSLNSFSSPSAPELEGNDGKPSVNHKLQVKTEITQRYQETSQEPTPIEQATAKARYSSSNHATKHPEPQRPGGSGSPRVRCKLLGQRARHTTCLCQPLLLLLLDFFFPATPTTTISSPSLIPSSSSAAAATTQKQQLQPLDVTHSVISNFGVIGTDAIFVGYTTPTGATEGVLSVPSPSSSPSPSVSKPPTRPGPDSEPEGESKSGAPPIGKTTAQVTAGQNTVTAILITCTSRARNADFTPREKQDEDKEVEEAAKKRKIRKQTAASYSVCAKWLREQMEDLGRAKARREGREENR</sequence>
<dbReference type="GeneID" id="20822718"/>
<gene>
    <name evidence="2" type="ORF">NEUTE1DRAFT_113990</name>
</gene>
<keyword evidence="3" id="KW-1185">Reference proteome</keyword>
<feature type="compositionally biased region" description="Low complexity" evidence="1">
    <location>
        <begin position="174"/>
        <end position="189"/>
    </location>
</feature>
<proteinExistence type="predicted"/>
<dbReference type="OrthoDB" id="10566429at2759"/>
<accession>F8MYW8</accession>
<dbReference type="EMBL" id="GL891382">
    <property type="protein sequence ID" value="EGO51966.1"/>
    <property type="molecule type" value="Genomic_DNA"/>
</dbReference>
<dbReference type="Proteomes" id="UP000008065">
    <property type="component" value="Unassembled WGS sequence"/>
</dbReference>
<reference evidence="3" key="1">
    <citation type="journal article" date="2011" name="Genetics">
        <title>Massive changes in genome architecture accompany the transition to self-fertility in the filamentous fungus Neurospora tetrasperma.</title>
        <authorList>
            <person name="Ellison C.E."/>
            <person name="Stajich J.E."/>
            <person name="Jacobson D.J."/>
            <person name="Natvig D.O."/>
            <person name="Lapidus A."/>
            <person name="Foster B."/>
            <person name="Aerts A."/>
            <person name="Riley R."/>
            <person name="Lindquist E.A."/>
            <person name="Grigoriev I.V."/>
            <person name="Taylor J.W."/>
        </authorList>
    </citation>
    <scope>NUCLEOTIDE SEQUENCE [LARGE SCALE GENOMIC DNA]</scope>
    <source>
        <strain evidence="3">FGSC 2508 / P0657</strain>
    </source>
</reference>
<feature type="region of interest" description="Disordered" evidence="1">
    <location>
        <begin position="238"/>
        <end position="267"/>
    </location>
</feature>
<feature type="compositionally biased region" description="Polar residues" evidence="1">
    <location>
        <begin position="1"/>
        <end position="10"/>
    </location>
</feature>
<feature type="region of interest" description="Disordered" evidence="1">
    <location>
        <begin position="171"/>
        <end position="218"/>
    </location>
</feature>
<protein>
    <submittedName>
        <fullName evidence="2">Uncharacterized protein</fullName>
    </submittedName>
</protein>
<dbReference type="RefSeq" id="XP_009855610.1">
    <property type="nucleotide sequence ID" value="XM_009857308.1"/>
</dbReference>
<dbReference type="VEuPathDB" id="FungiDB:NEUTE1DRAFT_113990"/>
<organism evidence="2 3">
    <name type="scientific">Neurospora tetrasperma (strain FGSC 2508 / ATCC MYA-4615 / P0657)</name>
    <dbReference type="NCBI Taxonomy" id="510951"/>
    <lineage>
        <taxon>Eukaryota</taxon>
        <taxon>Fungi</taxon>
        <taxon>Dikarya</taxon>
        <taxon>Ascomycota</taxon>
        <taxon>Pezizomycotina</taxon>
        <taxon>Sordariomycetes</taxon>
        <taxon>Sordariomycetidae</taxon>
        <taxon>Sordariales</taxon>
        <taxon>Sordariaceae</taxon>
        <taxon>Neurospora</taxon>
    </lineage>
</organism>
<dbReference type="AlphaFoldDB" id="F8MYW8"/>
<feature type="compositionally biased region" description="Basic and acidic residues" evidence="1">
    <location>
        <begin position="241"/>
        <end position="256"/>
    </location>
</feature>
<evidence type="ECO:0000313" key="2">
    <source>
        <dbReference type="EMBL" id="EGO51966.1"/>
    </source>
</evidence>
<name>F8MYW8_NEUT8</name>
<evidence type="ECO:0000256" key="1">
    <source>
        <dbReference type="SAM" id="MobiDB-lite"/>
    </source>
</evidence>
<dbReference type="KEGG" id="nte:NEUTE1DRAFT113990"/>
<feature type="region of interest" description="Disordered" evidence="1">
    <location>
        <begin position="1"/>
        <end position="78"/>
    </location>
</feature>